<feature type="transmembrane region" description="Helical" evidence="3">
    <location>
        <begin position="172"/>
        <end position="190"/>
    </location>
</feature>
<name>A0A9P8FVB6_AURME</name>
<accession>A0A9P8FVB6</accession>
<keyword evidence="1" id="KW-0175">Coiled coil</keyword>
<feature type="non-terminal residue" evidence="4">
    <location>
        <position position="1207"/>
    </location>
</feature>
<feature type="compositionally biased region" description="Basic residues" evidence="2">
    <location>
        <begin position="890"/>
        <end position="899"/>
    </location>
</feature>
<feature type="region of interest" description="Disordered" evidence="2">
    <location>
        <begin position="616"/>
        <end position="646"/>
    </location>
</feature>
<dbReference type="EMBL" id="JAHFXS010000533">
    <property type="protein sequence ID" value="KAG9984065.1"/>
    <property type="molecule type" value="Genomic_DNA"/>
</dbReference>
<evidence type="ECO:0000256" key="2">
    <source>
        <dbReference type="SAM" id="MobiDB-lite"/>
    </source>
</evidence>
<dbReference type="GO" id="GO:0000785">
    <property type="term" value="C:chromatin"/>
    <property type="evidence" value="ECO:0007669"/>
    <property type="project" value="TreeGrafter"/>
</dbReference>
<reference evidence="4" key="2">
    <citation type="submission" date="2021-08" db="EMBL/GenBank/DDBJ databases">
        <authorList>
            <person name="Gostincar C."/>
            <person name="Sun X."/>
            <person name="Song Z."/>
            <person name="Gunde-Cimerman N."/>
        </authorList>
    </citation>
    <scope>NUCLEOTIDE SEQUENCE</scope>
    <source>
        <strain evidence="4">EXF-9298</strain>
    </source>
</reference>
<gene>
    <name evidence="4" type="ORF">KCU98_g5669</name>
</gene>
<dbReference type="GO" id="GO:0007076">
    <property type="term" value="P:mitotic chromosome condensation"/>
    <property type="evidence" value="ECO:0007669"/>
    <property type="project" value="TreeGrafter"/>
</dbReference>
<feature type="region of interest" description="Disordered" evidence="2">
    <location>
        <begin position="825"/>
        <end position="971"/>
    </location>
</feature>
<dbReference type="GO" id="GO:0003682">
    <property type="term" value="F:chromatin binding"/>
    <property type="evidence" value="ECO:0007669"/>
    <property type="project" value="TreeGrafter"/>
</dbReference>
<evidence type="ECO:0000256" key="1">
    <source>
        <dbReference type="SAM" id="Coils"/>
    </source>
</evidence>
<feature type="region of interest" description="Disordered" evidence="2">
    <location>
        <begin position="1077"/>
        <end position="1109"/>
    </location>
</feature>
<feature type="compositionally biased region" description="Basic and acidic residues" evidence="2">
    <location>
        <begin position="421"/>
        <end position="430"/>
    </location>
</feature>
<keyword evidence="5" id="KW-1185">Reference proteome</keyword>
<feature type="compositionally biased region" description="Basic and acidic residues" evidence="2">
    <location>
        <begin position="452"/>
        <end position="468"/>
    </location>
</feature>
<feature type="region of interest" description="Disordered" evidence="2">
    <location>
        <begin position="401"/>
        <end position="430"/>
    </location>
</feature>
<feature type="coiled-coil region" evidence="1">
    <location>
        <begin position="273"/>
        <end position="300"/>
    </location>
</feature>
<feature type="transmembrane region" description="Helical" evidence="3">
    <location>
        <begin position="106"/>
        <end position="123"/>
    </location>
</feature>
<comment type="caution">
    <text evidence="4">The sequence shown here is derived from an EMBL/GenBank/DDBJ whole genome shotgun (WGS) entry which is preliminary data.</text>
</comment>
<feature type="compositionally biased region" description="Polar residues" evidence="2">
    <location>
        <begin position="626"/>
        <end position="636"/>
    </location>
</feature>
<organism evidence="4 5">
    <name type="scientific">Aureobasidium melanogenum</name>
    <name type="common">Aureobasidium pullulans var. melanogenum</name>
    <dbReference type="NCBI Taxonomy" id="46634"/>
    <lineage>
        <taxon>Eukaryota</taxon>
        <taxon>Fungi</taxon>
        <taxon>Dikarya</taxon>
        <taxon>Ascomycota</taxon>
        <taxon>Pezizomycotina</taxon>
        <taxon>Dothideomycetes</taxon>
        <taxon>Dothideomycetidae</taxon>
        <taxon>Dothideales</taxon>
        <taxon>Saccotheciaceae</taxon>
        <taxon>Aureobasidium</taxon>
    </lineage>
</organism>
<dbReference type="PANTHER" id="PTHR43941">
    <property type="entry name" value="STRUCTURAL MAINTENANCE OF CHROMOSOMES PROTEIN 2"/>
    <property type="match status" value="1"/>
</dbReference>
<feature type="region of interest" description="Disordered" evidence="2">
    <location>
        <begin position="443"/>
        <end position="474"/>
    </location>
</feature>
<feature type="compositionally biased region" description="Pro residues" evidence="2">
    <location>
        <begin position="864"/>
        <end position="873"/>
    </location>
</feature>
<protein>
    <submittedName>
        <fullName evidence="4">Uncharacterized protein</fullName>
    </submittedName>
</protein>
<sequence>MAMRNCKTALLHVAYIAGAIWIGARELALHNITDSDIYKGPTESPVAYPLNLSVVPSVEPLQQSTSIPTIFDAPTVTTTEYITVTRDDGPTPLPYIHRGLSSRNPYANSSFVLGAIPYVVPFFKSSYGQAFTHILSSISGHPVTKAICQATASLISFLLYLWSILPGGKQGLNTLVLALFLYALQFAYFWDPLARWFSRLFRRRNNKSPPSHDSGPSPPPSPPSSGRPGGDDNDSPPGSPKPPKDTSSARAQATPLNARSAGTQTTGLVTEGERNCLNEVARLQGELARAETNIQSLEASNQARGHDVATLGKTISERNNRISSLSRSLRDESALNRELDARIRLFDRDRDADDRNHRREINELQAQINTSASELQARIDEIERHKEAHEAQIRELKADHDNALSHQSESSSGPAEIANSAEERQRSGRQIRDLQEEVQSLRKTLEQQQKTHASEVDRAVEKARDDSSHQLTPEFSALREEVATLKEALSQKEAEDAAAGEQKKLSVEAQNEQEKALADCHNKVEALESTNTGLMQHNEALLEQERAAKQAEEKANKEIEALQAQVDSLERSLSLARAGDEAAAGLQQKVDDMAQHLRDTEEASKVRENALLQDLSQARASRDTAVRQQQEDTATAQRLRESEEQLNGRISSLEQDLLQARNAHAADVRQQQQENESAAVRNDKALNDLTAALQVANNDNIRLQHEFSEIQKKNESMLEQGREMLKQGQELETVRNQYANLNQRYKEEGDALHSDHESLKQAYNEQVQRCAAEKRVLEEQAQKRLQHETQNSDGLRKSVRELQDKVSKLEEENSQARGEISALQNEVGMRPHDQQMGGTNTNPSPDKDEQMENTNPSTQQTPFTNPPIFPPPQSTESPFASPLPSPSGRKFAKLRKKSLKRDTTGESKDPAQEILDWCNDIPADTTTSTSGLPNRPTDTPRSTPRQSPVLPIFDLRPSRPTTPNVFDTVNNPTRPSSANGVFNHAPVLPPNPNFSTVAPGHAQNLSALGTPLDPALGGTAPPVVSGAASTPMKTRDQERAEYNARQLEIQQQRQHEERKRESQQVHSEILREEHGNFEGEYEGNDPPEAAQTFTTDGNGDTNMAGAPPSSLVVGSRQEHNYLRNMPDNENGRHDALYRRHNYRSPDTLDEFESPIYYSDFVQGSDAETSFLRSTMPANEDGRHDALYRGNNYKMPDDWDEFDNPVWY</sequence>
<dbReference type="GO" id="GO:0000793">
    <property type="term" value="C:condensed chromosome"/>
    <property type="evidence" value="ECO:0007669"/>
    <property type="project" value="TreeGrafter"/>
</dbReference>
<feature type="compositionally biased region" description="Basic and acidic residues" evidence="2">
    <location>
        <begin position="900"/>
        <end position="911"/>
    </location>
</feature>
<feature type="compositionally biased region" description="Polar residues" evidence="2">
    <location>
        <begin position="249"/>
        <end position="268"/>
    </location>
</feature>
<keyword evidence="3" id="KW-1133">Transmembrane helix</keyword>
<evidence type="ECO:0000313" key="5">
    <source>
        <dbReference type="Proteomes" id="UP000729357"/>
    </source>
</evidence>
<feature type="compositionally biased region" description="Polar residues" evidence="2">
    <location>
        <begin position="1091"/>
        <end position="1101"/>
    </location>
</feature>
<evidence type="ECO:0000313" key="4">
    <source>
        <dbReference type="EMBL" id="KAG9984065.1"/>
    </source>
</evidence>
<dbReference type="AlphaFoldDB" id="A0A9P8FVB6"/>
<dbReference type="GO" id="GO:0000796">
    <property type="term" value="C:condensin complex"/>
    <property type="evidence" value="ECO:0007669"/>
    <property type="project" value="TreeGrafter"/>
</dbReference>
<reference evidence="4" key="1">
    <citation type="journal article" date="2021" name="J Fungi (Basel)">
        <title>Virulence traits and population genomics of the black yeast Aureobasidium melanogenum.</title>
        <authorList>
            <person name="Cernosa A."/>
            <person name="Sun X."/>
            <person name="Gostincar C."/>
            <person name="Fang C."/>
            <person name="Gunde-Cimerman N."/>
            <person name="Song Z."/>
        </authorList>
    </citation>
    <scope>NUCLEOTIDE SEQUENCE</scope>
    <source>
        <strain evidence="4">EXF-9298</strain>
    </source>
</reference>
<keyword evidence="3" id="KW-0812">Transmembrane</keyword>
<dbReference type="Proteomes" id="UP000729357">
    <property type="component" value="Unassembled WGS sequence"/>
</dbReference>
<feature type="compositionally biased region" description="Pro residues" evidence="2">
    <location>
        <begin position="216"/>
        <end position="225"/>
    </location>
</feature>
<dbReference type="PANTHER" id="PTHR43941:SF1">
    <property type="entry name" value="STRUCTURAL MAINTENANCE OF CHROMOSOMES PROTEIN 2"/>
    <property type="match status" value="1"/>
</dbReference>
<feature type="transmembrane region" description="Helical" evidence="3">
    <location>
        <begin position="143"/>
        <end position="165"/>
    </location>
</feature>
<keyword evidence="3" id="KW-0472">Membrane</keyword>
<evidence type="ECO:0000256" key="3">
    <source>
        <dbReference type="SAM" id="Phobius"/>
    </source>
</evidence>
<feature type="compositionally biased region" description="Polar residues" evidence="2">
    <location>
        <begin position="404"/>
        <end position="413"/>
    </location>
</feature>
<feature type="region of interest" description="Disordered" evidence="2">
    <location>
        <begin position="489"/>
        <end position="510"/>
    </location>
</feature>
<feature type="compositionally biased region" description="Polar residues" evidence="2">
    <location>
        <begin position="924"/>
        <end position="946"/>
    </location>
</feature>
<proteinExistence type="predicted"/>
<feature type="region of interest" description="Disordered" evidence="2">
    <location>
        <begin position="206"/>
        <end position="270"/>
    </location>
</feature>
<feature type="compositionally biased region" description="Polar residues" evidence="2">
    <location>
        <begin position="959"/>
        <end position="971"/>
    </location>
</feature>